<comment type="subcellular location">
    <subcellularLocation>
        <location evidence="1">Cytoplasm</location>
    </subcellularLocation>
    <subcellularLocation>
        <location evidence="2">Lysosome membrane</location>
    </subcellularLocation>
</comment>
<evidence type="ECO:0000259" key="7">
    <source>
        <dbReference type="PROSITE" id="PS50826"/>
    </source>
</evidence>
<evidence type="ECO:0000256" key="3">
    <source>
        <dbReference type="ARBA" id="ARBA00022490"/>
    </source>
</evidence>
<sequence>MFHLAPVGITPVHRPNKNQVAQIEDDLKKAVVQANESKAQNKRLNIDDPGSKYYLKVLDVIFSHGLLQGDRCYWRFVQEFIPKFERSVIQREWQAKSERALSISWLKDSLNKNTLHFQVLGISANGQNIVQRFYHKNACLYAKDARLQIANQIGSVSFNFNFRMPNIERQEDEPVAAVEEEPVAAVAPIARPNARKSRRVERLRAQQVTTVPAPQSSIHDLTRELTEAALNESVHVPYLSTKDQEYLLEAMINRHNRTSAKETVHHDHHTEQAQPSFSQSHSPPSQPVPSEQPNKDQAQMDEVLRKTISKVKLEQEFDGDDCLPRSFDSFVFPEIKLKEVPKEDDDYDEVDGEVILEPGETIEMAMKVFLEETEGFRKLFLVYSGHGAGTPVTRQLLLTDRNIYLISEKTLGIEAGSEALPSSSQEANGLLLGSPRSNCVDYIVHAVIPLASIDCITVAVDHQVVWLQANEKRFHLPTSDQGTSCKIISVDTASERLGKAIVHFVEKAIKACGLKAPIIDLGPTAQSIVLKRFLVNELGISHVDIAYHGLVYWFQSGWKKSVEQSSKAKDEFAGFLYHRSFAQNSWRKAPSEWNHHYFVIQGQQLFKFTDSTCKLCEEKITLTTSCMISEVDLKKDERFVIQLETGDASSNVIQFSCASREDMKRWKQKFSVAISKPDVIEAPTACSLVLTDNAVLAAQEGANCIVDGFMRCLVMVPLQRILQVIGVRIGSYRGILVHSEKDNLEWFLVRSDDELNRLQAAFEQKFRIRLVNYSDRDSIGRKLSDFIGCEVRKLPNDLWHPDYGF</sequence>
<dbReference type="PANTHER" id="PTHR46556">
    <property type="entry name" value="PLECKSTRIN HOMOLOGY DOMAIN-CONTAINING FAMILY M MEMBER 2"/>
    <property type="match status" value="1"/>
</dbReference>
<evidence type="ECO:0000256" key="4">
    <source>
        <dbReference type="ARBA" id="ARBA00023228"/>
    </source>
</evidence>
<evidence type="ECO:0000256" key="1">
    <source>
        <dbReference type="ARBA" id="ARBA00004496"/>
    </source>
</evidence>
<feature type="domain" description="RUN" evidence="7">
    <location>
        <begin position="45"/>
        <end position="165"/>
    </location>
</feature>
<evidence type="ECO:0000313" key="9">
    <source>
        <dbReference type="WBParaSite" id="L893_g582.t1"/>
    </source>
</evidence>
<evidence type="ECO:0000313" key="8">
    <source>
        <dbReference type="Proteomes" id="UP000095287"/>
    </source>
</evidence>
<dbReference type="GO" id="GO:0007030">
    <property type="term" value="P:Golgi organization"/>
    <property type="evidence" value="ECO:0007669"/>
    <property type="project" value="TreeGrafter"/>
</dbReference>
<keyword evidence="3" id="KW-0963">Cytoplasm</keyword>
<dbReference type="Proteomes" id="UP000095287">
    <property type="component" value="Unplaced"/>
</dbReference>
<keyword evidence="4" id="KW-0458">Lysosome</keyword>
<name>A0A1I8AGW0_9BILA</name>
<feature type="compositionally biased region" description="Basic and acidic residues" evidence="5">
    <location>
        <begin position="260"/>
        <end position="271"/>
    </location>
</feature>
<feature type="compositionally biased region" description="Low complexity" evidence="5">
    <location>
        <begin position="272"/>
        <end position="292"/>
    </location>
</feature>
<dbReference type="InterPro" id="IPR001849">
    <property type="entry name" value="PH_domain"/>
</dbReference>
<dbReference type="AlphaFoldDB" id="A0A1I8AGW0"/>
<dbReference type="InterPro" id="IPR004012">
    <property type="entry name" value="Run_dom"/>
</dbReference>
<dbReference type="GO" id="GO:0032880">
    <property type="term" value="P:regulation of protein localization"/>
    <property type="evidence" value="ECO:0007669"/>
    <property type="project" value="TreeGrafter"/>
</dbReference>
<reference evidence="9" key="1">
    <citation type="submission" date="2016-11" db="UniProtKB">
        <authorList>
            <consortium name="WormBaseParasite"/>
        </authorList>
    </citation>
    <scope>IDENTIFICATION</scope>
</reference>
<dbReference type="GO" id="GO:0010008">
    <property type="term" value="C:endosome membrane"/>
    <property type="evidence" value="ECO:0007669"/>
    <property type="project" value="TreeGrafter"/>
</dbReference>
<dbReference type="GO" id="GO:0005765">
    <property type="term" value="C:lysosomal membrane"/>
    <property type="evidence" value="ECO:0007669"/>
    <property type="project" value="UniProtKB-SubCell"/>
</dbReference>
<dbReference type="InterPro" id="IPR037213">
    <property type="entry name" value="Run_dom_sf"/>
</dbReference>
<dbReference type="SUPFAM" id="SSF50729">
    <property type="entry name" value="PH domain-like"/>
    <property type="match status" value="1"/>
</dbReference>
<dbReference type="Gene3D" id="2.30.29.30">
    <property type="entry name" value="Pleckstrin-homology domain (PH domain)/Phosphotyrosine-binding domain (PTB)"/>
    <property type="match status" value="1"/>
</dbReference>
<dbReference type="Pfam" id="PF00169">
    <property type="entry name" value="PH"/>
    <property type="match status" value="1"/>
</dbReference>
<evidence type="ECO:0000259" key="6">
    <source>
        <dbReference type="PROSITE" id="PS50003"/>
    </source>
</evidence>
<protein>
    <submittedName>
        <fullName evidence="9">PH domain-containing protein</fullName>
    </submittedName>
</protein>
<proteinExistence type="predicted"/>
<feature type="domain" description="PH" evidence="6">
    <location>
        <begin position="569"/>
        <end position="675"/>
    </location>
</feature>
<dbReference type="Gene3D" id="1.20.58.900">
    <property type="match status" value="1"/>
</dbReference>
<dbReference type="GO" id="GO:0032418">
    <property type="term" value="P:lysosome localization"/>
    <property type="evidence" value="ECO:0007669"/>
    <property type="project" value="TreeGrafter"/>
</dbReference>
<dbReference type="PANTHER" id="PTHR46556:SF1">
    <property type="entry name" value="PLECKSTRIN HOMOLOGY DOMAIN-CONTAINING FAMILY M MEMBER 2"/>
    <property type="match status" value="1"/>
</dbReference>
<dbReference type="Pfam" id="PF23142">
    <property type="entry name" value="PH_PLEKHM2"/>
    <property type="match status" value="1"/>
</dbReference>
<feature type="region of interest" description="Disordered" evidence="5">
    <location>
        <begin position="260"/>
        <end position="297"/>
    </location>
</feature>
<keyword evidence="8" id="KW-1185">Reference proteome</keyword>
<evidence type="ECO:0000256" key="2">
    <source>
        <dbReference type="ARBA" id="ARBA00004656"/>
    </source>
</evidence>
<dbReference type="PROSITE" id="PS50826">
    <property type="entry name" value="RUN"/>
    <property type="match status" value="1"/>
</dbReference>
<dbReference type="SMART" id="SM00233">
    <property type="entry name" value="PH"/>
    <property type="match status" value="1"/>
</dbReference>
<dbReference type="InterPro" id="IPR011993">
    <property type="entry name" value="PH-like_dom_sf"/>
</dbReference>
<dbReference type="PROSITE" id="PS50003">
    <property type="entry name" value="PH_DOMAIN"/>
    <property type="match status" value="1"/>
</dbReference>
<organism evidence="8 9">
    <name type="scientific">Steinernema glaseri</name>
    <dbReference type="NCBI Taxonomy" id="37863"/>
    <lineage>
        <taxon>Eukaryota</taxon>
        <taxon>Metazoa</taxon>
        <taxon>Ecdysozoa</taxon>
        <taxon>Nematoda</taxon>
        <taxon>Chromadorea</taxon>
        <taxon>Rhabditida</taxon>
        <taxon>Tylenchina</taxon>
        <taxon>Panagrolaimomorpha</taxon>
        <taxon>Strongyloidoidea</taxon>
        <taxon>Steinernematidae</taxon>
        <taxon>Steinernema</taxon>
    </lineage>
</organism>
<dbReference type="InterPro" id="IPR053015">
    <property type="entry name" value="PH_domain-containing_M2"/>
</dbReference>
<dbReference type="InterPro" id="IPR057288">
    <property type="entry name" value="PH_PLEKHM2"/>
</dbReference>
<accession>A0A1I8AGW0</accession>
<evidence type="ECO:0000256" key="5">
    <source>
        <dbReference type="SAM" id="MobiDB-lite"/>
    </source>
</evidence>
<dbReference type="WBParaSite" id="L893_g582.t1">
    <property type="protein sequence ID" value="L893_g582.t1"/>
    <property type="gene ID" value="L893_g582"/>
</dbReference>
<dbReference type="GO" id="GO:0019894">
    <property type="term" value="F:kinesin binding"/>
    <property type="evidence" value="ECO:0007669"/>
    <property type="project" value="TreeGrafter"/>
</dbReference>